<feature type="coiled-coil region" evidence="1">
    <location>
        <begin position="237"/>
        <end position="265"/>
    </location>
</feature>
<accession>A0A483MWE8</accession>
<name>A0A483MWE8_KLEPN</name>
<reference evidence="2" key="1">
    <citation type="submission" date="2019-01" db="EMBL/GenBank/DDBJ databases">
        <authorList>
            <person name="Lista F."/>
            <person name="Anselmo A."/>
        </authorList>
    </citation>
    <scope>NUCLEOTIDE SEQUENCE</scope>
    <source>
        <strain evidence="2">3S</strain>
    </source>
</reference>
<proteinExistence type="predicted"/>
<comment type="caution">
    <text evidence="2">The sequence shown here is derived from an EMBL/GenBank/DDBJ whole genome shotgun (WGS) entry which is preliminary data.</text>
</comment>
<evidence type="ECO:0000256" key="1">
    <source>
        <dbReference type="SAM" id="Coils"/>
    </source>
</evidence>
<evidence type="ECO:0000313" key="2">
    <source>
        <dbReference type="EMBL" id="TCX90686.1"/>
    </source>
</evidence>
<keyword evidence="1" id="KW-0175">Coiled coil</keyword>
<gene>
    <name evidence="2" type="ORF">ETF13_11890</name>
</gene>
<dbReference type="EMBL" id="SDCT01000015">
    <property type="protein sequence ID" value="TCX90686.1"/>
    <property type="molecule type" value="Genomic_DNA"/>
</dbReference>
<organism evidence="2">
    <name type="scientific">Klebsiella pneumoniae</name>
    <dbReference type="NCBI Taxonomy" id="573"/>
    <lineage>
        <taxon>Bacteria</taxon>
        <taxon>Pseudomonadati</taxon>
        <taxon>Pseudomonadota</taxon>
        <taxon>Gammaproteobacteria</taxon>
        <taxon>Enterobacterales</taxon>
        <taxon>Enterobacteriaceae</taxon>
        <taxon>Klebsiella/Raoultella group</taxon>
        <taxon>Klebsiella</taxon>
        <taxon>Klebsiella pneumoniae complex</taxon>
    </lineage>
</organism>
<sequence>MQSAPSGVATPLIFTAGLAGAMTDPGNLALGFVPGLGEVRAASVAGRFAQRFVQGASAGAVQSLVAEPINALASASEGDDYTLGQAVENFFMNTIAGGGLHAFGGAIRDSIAARRQQRLQQDNPQAVSDAAPAGQADIVNADGLTPDNPPVLRDSFADAQTDLARTINTGLDDYAWQRAWNETIQPYRDSLSGQLDGQSPRIADINRQIAENEVSLQQSDQQFRDLTKQYQGQRMSRKQAEARARKDIEQIRQNTEESTARLREEISANRDAEISRGKLHQLERGEIPDDLASLIEARAGQIKQGLQVSPLAGGVRTASERFSDANIFVRQNALRSAIRQAVDGYNPDIEDFFRLADPAERSAALNRLKMQADNQRHSDAAARAASTDAEQTIQQRGDDELRAAQEDLQSEMELAQAHFNGLENQAEINAHLAEIQAGAGDMSFAQAARAFAACMLRRAI</sequence>
<dbReference type="AlphaFoldDB" id="A0A483MWE8"/>
<protein>
    <submittedName>
        <fullName evidence="2">Uncharacterized protein</fullName>
    </submittedName>
</protein>